<dbReference type="GO" id="GO:0003677">
    <property type="term" value="F:DNA binding"/>
    <property type="evidence" value="ECO:0007669"/>
    <property type="project" value="InterPro"/>
</dbReference>
<sequence length="123" mass="13713">MPETKNDVARSFIVANELQNFRKKYIDLGPPNLTTTSNIFLNYQKGKCTSQPICVNKIGSVPAVVAEYLNIPNVKKYTSHLFRRSSATLLADTVADITIIMRSGGSIPGPRPGPRSRRIPRRR</sequence>
<proteinExistence type="predicted"/>
<dbReference type="EMBL" id="JACMRX010000004">
    <property type="protein sequence ID" value="KAF7991011.1"/>
    <property type="molecule type" value="Genomic_DNA"/>
</dbReference>
<dbReference type="AlphaFoldDB" id="A0A834XRQ8"/>
<feature type="compositionally biased region" description="Basic residues" evidence="2">
    <location>
        <begin position="114"/>
        <end position="123"/>
    </location>
</feature>
<feature type="region of interest" description="Disordered" evidence="2">
    <location>
        <begin position="103"/>
        <end position="123"/>
    </location>
</feature>
<gene>
    <name evidence="3" type="ORF">HCN44_000816</name>
</gene>
<organism evidence="3 4">
    <name type="scientific">Aphidius gifuensis</name>
    <name type="common">Parasitoid wasp</name>
    <dbReference type="NCBI Taxonomy" id="684658"/>
    <lineage>
        <taxon>Eukaryota</taxon>
        <taxon>Metazoa</taxon>
        <taxon>Ecdysozoa</taxon>
        <taxon>Arthropoda</taxon>
        <taxon>Hexapoda</taxon>
        <taxon>Insecta</taxon>
        <taxon>Pterygota</taxon>
        <taxon>Neoptera</taxon>
        <taxon>Endopterygota</taxon>
        <taxon>Hymenoptera</taxon>
        <taxon>Apocrita</taxon>
        <taxon>Ichneumonoidea</taxon>
        <taxon>Braconidae</taxon>
        <taxon>Aphidiinae</taxon>
        <taxon>Aphidius</taxon>
    </lineage>
</organism>
<evidence type="ECO:0000256" key="2">
    <source>
        <dbReference type="SAM" id="MobiDB-lite"/>
    </source>
</evidence>
<dbReference type="InterPro" id="IPR011010">
    <property type="entry name" value="DNA_brk_join_enz"/>
</dbReference>
<evidence type="ECO:0000313" key="3">
    <source>
        <dbReference type="EMBL" id="KAF7991011.1"/>
    </source>
</evidence>
<accession>A0A834XRQ8</accession>
<dbReference type="Gene3D" id="1.10.443.10">
    <property type="entry name" value="Intergrase catalytic core"/>
    <property type="match status" value="1"/>
</dbReference>
<dbReference type="InterPro" id="IPR013762">
    <property type="entry name" value="Integrase-like_cat_sf"/>
</dbReference>
<dbReference type="SUPFAM" id="SSF56349">
    <property type="entry name" value="DNA breaking-rejoining enzymes"/>
    <property type="match status" value="1"/>
</dbReference>
<keyword evidence="1" id="KW-0233">DNA recombination</keyword>
<dbReference type="GO" id="GO:0006310">
    <property type="term" value="P:DNA recombination"/>
    <property type="evidence" value="ECO:0007669"/>
    <property type="project" value="UniProtKB-KW"/>
</dbReference>
<keyword evidence="4" id="KW-1185">Reference proteome</keyword>
<name>A0A834XRQ8_APHGI</name>
<comment type="caution">
    <text evidence="3">The sequence shown here is derived from an EMBL/GenBank/DDBJ whole genome shotgun (WGS) entry which is preliminary data.</text>
</comment>
<evidence type="ECO:0000256" key="1">
    <source>
        <dbReference type="ARBA" id="ARBA00023172"/>
    </source>
</evidence>
<evidence type="ECO:0000313" key="4">
    <source>
        <dbReference type="Proteomes" id="UP000639338"/>
    </source>
</evidence>
<protein>
    <submittedName>
        <fullName evidence="3">Uncharacterized protein</fullName>
    </submittedName>
</protein>
<dbReference type="Proteomes" id="UP000639338">
    <property type="component" value="Unassembled WGS sequence"/>
</dbReference>
<reference evidence="3 4" key="1">
    <citation type="submission" date="2020-08" db="EMBL/GenBank/DDBJ databases">
        <title>Aphidius gifuensis genome sequencing and assembly.</title>
        <authorList>
            <person name="Du Z."/>
        </authorList>
    </citation>
    <scope>NUCLEOTIDE SEQUENCE [LARGE SCALE GENOMIC DNA]</scope>
    <source>
        <strain evidence="3">YNYX2018</strain>
        <tissue evidence="3">Adults</tissue>
    </source>
</reference>
<dbReference type="GO" id="GO:0015074">
    <property type="term" value="P:DNA integration"/>
    <property type="evidence" value="ECO:0007669"/>
    <property type="project" value="InterPro"/>
</dbReference>